<dbReference type="GO" id="GO:0055085">
    <property type="term" value="P:transmembrane transport"/>
    <property type="evidence" value="ECO:0007669"/>
    <property type="project" value="InterPro"/>
</dbReference>
<accession>A0A3D9IPA4</accession>
<feature type="transmembrane region" description="Helical" evidence="7">
    <location>
        <begin position="12"/>
        <end position="35"/>
    </location>
</feature>
<feature type="domain" description="ABC transmembrane type-1" evidence="8">
    <location>
        <begin position="74"/>
        <end position="276"/>
    </location>
</feature>
<dbReference type="SUPFAM" id="SSF161098">
    <property type="entry name" value="MetI-like"/>
    <property type="match status" value="1"/>
</dbReference>
<dbReference type="EMBL" id="QRDZ01000025">
    <property type="protein sequence ID" value="RED63565.1"/>
    <property type="molecule type" value="Genomic_DNA"/>
</dbReference>
<sequence>MEYTSPLRKLFLGFNYIFLLLTGLLCLLPFVHVLAQSFSSAVSIASREVTFWPVEFTTASYNLIFQESKLLTAMGVSVQRVLIGVAVNMLLTVLLAYPLAKEDQRFRGRTVYAWMLIFAMIFSGGLIPLYLVVNNLQLMDTLWALILPGAVPIYNVVLLLNFFRSLPKEIGESAFIDGAGHWRTLFRIYVPLSMPAIATLTLFSIVGHWNSWFDGIIFMNDPVNYPLSSYLQTVIIPIDITAINSIEDLGLISDRSLKDAQIIVGALPILTIYPFLQRFFVKGIILGSVKE</sequence>
<keyword evidence="10" id="KW-1185">Reference proteome</keyword>
<evidence type="ECO:0000259" key="8">
    <source>
        <dbReference type="PROSITE" id="PS50928"/>
    </source>
</evidence>
<dbReference type="InterPro" id="IPR035906">
    <property type="entry name" value="MetI-like_sf"/>
</dbReference>
<dbReference type="PROSITE" id="PS50928">
    <property type="entry name" value="ABC_TM1"/>
    <property type="match status" value="1"/>
</dbReference>
<evidence type="ECO:0000256" key="1">
    <source>
        <dbReference type="ARBA" id="ARBA00004651"/>
    </source>
</evidence>
<evidence type="ECO:0000256" key="2">
    <source>
        <dbReference type="ARBA" id="ARBA00022448"/>
    </source>
</evidence>
<dbReference type="OrthoDB" id="9810086at2"/>
<comment type="similarity">
    <text evidence="7">Belongs to the binding-protein-dependent transport system permease family.</text>
</comment>
<evidence type="ECO:0000256" key="6">
    <source>
        <dbReference type="ARBA" id="ARBA00023136"/>
    </source>
</evidence>
<evidence type="ECO:0000313" key="9">
    <source>
        <dbReference type="EMBL" id="RED63565.1"/>
    </source>
</evidence>
<dbReference type="Proteomes" id="UP000256977">
    <property type="component" value="Unassembled WGS sequence"/>
</dbReference>
<keyword evidence="5 7" id="KW-1133">Transmembrane helix</keyword>
<dbReference type="GO" id="GO:0005886">
    <property type="term" value="C:plasma membrane"/>
    <property type="evidence" value="ECO:0007669"/>
    <property type="project" value="UniProtKB-SubCell"/>
</dbReference>
<feature type="transmembrane region" description="Helical" evidence="7">
    <location>
        <begin position="143"/>
        <end position="163"/>
    </location>
</feature>
<reference evidence="9 10" key="1">
    <citation type="submission" date="2018-07" db="EMBL/GenBank/DDBJ databases">
        <title>Genomic Encyclopedia of Type Strains, Phase III (KMG-III): the genomes of soil and plant-associated and newly described type strains.</title>
        <authorList>
            <person name="Whitman W."/>
        </authorList>
    </citation>
    <scope>NUCLEOTIDE SEQUENCE [LARGE SCALE GENOMIC DNA]</scope>
    <source>
        <strain evidence="9 10">CECT 7287</strain>
    </source>
</reference>
<dbReference type="AlphaFoldDB" id="A0A3D9IPA4"/>
<keyword evidence="3" id="KW-1003">Cell membrane</keyword>
<dbReference type="RefSeq" id="WP_116063676.1">
    <property type="nucleotide sequence ID" value="NZ_QRDZ01000025.1"/>
</dbReference>
<name>A0A3D9IPA4_9BACL</name>
<evidence type="ECO:0000313" key="10">
    <source>
        <dbReference type="Proteomes" id="UP000256977"/>
    </source>
</evidence>
<organism evidence="9 10">
    <name type="scientific">Cohnella phaseoli</name>
    <dbReference type="NCBI Taxonomy" id="456490"/>
    <lineage>
        <taxon>Bacteria</taxon>
        <taxon>Bacillati</taxon>
        <taxon>Bacillota</taxon>
        <taxon>Bacilli</taxon>
        <taxon>Bacillales</taxon>
        <taxon>Paenibacillaceae</taxon>
        <taxon>Cohnella</taxon>
    </lineage>
</organism>
<dbReference type="InterPro" id="IPR000515">
    <property type="entry name" value="MetI-like"/>
</dbReference>
<feature type="transmembrane region" description="Helical" evidence="7">
    <location>
        <begin position="81"/>
        <end position="99"/>
    </location>
</feature>
<dbReference type="Pfam" id="PF00528">
    <property type="entry name" value="BPD_transp_1"/>
    <property type="match status" value="1"/>
</dbReference>
<keyword evidence="4 7" id="KW-0812">Transmembrane</keyword>
<comment type="subcellular location">
    <subcellularLocation>
        <location evidence="1 7">Cell membrane</location>
        <topology evidence="1 7">Multi-pass membrane protein</topology>
    </subcellularLocation>
</comment>
<dbReference type="PANTHER" id="PTHR43744:SF9">
    <property type="entry name" value="POLYGALACTURONAN_RHAMNOGALACTURONAN TRANSPORT SYSTEM PERMEASE PROTEIN YTCP"/>
    <property type="match status" value="1"/>
</dbReference>
<gene>
    <name evidence="9" type="ORF">DFP98_125112</name>
</gene>
<dbReference type="Gene3D" id="1.10.3720.10">
    <property type="entry name" value="MetI-like"/>
    <property type="match status" value="1"/>
</dbReference>
<evidence type="ECO:0000256" key="5">
    <source>
        <dbReference type="ARBA" id="ARBA00022989"/>
    </source>
</evidence>
<protein>
    <submittedName>
        <fullName evidence="9">Putative aldouronate transport system permease protein</fullName>
    </submittedName>
</protein>
<evidence type="ECO:0000256" key="7">
    <source>
        <dbReference type="RuleBase" id="RU363032"/>
    </source>
</evidence>
<feature type="transmembrane region" description="Helical" evidence="7">
    <location>
        <begin position="184"/>
        <end position="206"/>
    </location>
</feature>
<feature type="transmembrane region" description="Helical" evidence="7">
    <location>
        <begin position="111"/>
        <end position="131"/>
    </location>
</feature>
<keyword evidence="2 7" id="KW-0813">Transport</keyword>
<evidence type="ECO:0000256" key="3">
    <source>
        <dbReference type="ARBA" id="ARBA00022475"/>
    </source>
</evidence>
<feature type="transmembrane region" description="Helical" evidence="7">
    <location>
        <begin position="260"/>
        <end position="281"/>
    </location>
</feature>
<dbReference type="PANTHER" id="PTHR43744">
    <property type="entry name" value="ABC TRANSPORTER PERMEASE PROTEIN MG189-RELATED-RELATED"/>
    <property type="match status" value="1"/>
</dbReference>
<proteinExistence type="inferred from homology"/>
<evidence type="ECO:0000256" key="4">
    <source>
        <dbReference type="ARBA" id="ARBA00022692"/>
    </source>
</evidence>
<dbReference type="CDD" id="cd06261">
    <property type="entry name" value="TM_PBP2"/>
    <property type="match status" value="1"/>
</dbReference>
<comment type="caution">
    <text evidence="9">The sequence shown here is derived from an EMBL/GenBank/DDBJ whole genome shotgun (WGS) entry which is preliminary data.</text>
</comment>
<keyword evidence="6 7" id="KW-0472">Membrane</keyword>